<dbReference type="EMBL" id="CAJHUC010000457">
    <property type="protein sequence ID" value="CAD7696311.1"/>
    <property type="molecule type" value="Genomic_DNA"/>
</dbReference>
<comment type="cofactor">
    <cofactor evidence="1">
        <name>Zn(2+)</name>
        <dbReference type="ChEBI" id="CHEBI:29105"/>
    </cofactor>
</comment>
<dbReference type="PANTHER" id="PTHR13062">
    <property type="entry name" value="COLLAGENASE"/>
    <property type="match status" value="1"/>
</dbReference>
<gene>
    <name evidence="12" type="ORF">OSTQU699_LOCUS1671</name>
</gene>
<keyword evidence="6" id="KW-0732">Signal</keyword>
<proteinExistence type="predicted"/>
<dbReference type="PROSITE" id="PS50026">
    <property type="entry name" value="EGF_3"/>
    <property type="match status" value="1"/>
</dbReference>
<keyword evidence="13" id="KW-1185">Reference proteome</keyword>
<keyword evidence="3" id="KW-0964">Secreted</keyword>
<keyword evidence="8" id="KW-0862">Zinc</keyword>
<evidence type="ECO:0000256" key="10">
    <source>
        <dbReference type="PROSITE-ProRule" id="PRU00076"/>
    </source>
</evidence>
<comment type="caution">
    <text evidence="10">Lacks conserved residue(s) required for the propagation of feature annotation.</text>
</comment>
<name>A0A8S1IRD3_9CHLO</name>
<evidence type="ECO:0000256" key="2">
    <source>
        <dbReference type="ARBA" id="ARBA00004613"/>
    </source>
</evidence>
<dbReference type="OrthoDB" id="543368at2759"/>
<feature type="disulfide bond" evidence="10">
    <location>
        <begin position="678"/>
        <end position="687"/>
    </location>
</feature>
<comment type="subcellular location">
    <subcellularLocation>
        <location evidence="2">Secreted</location>
    </subcellularLocation>
</comment>
<feature type="domain" description="EGF-like" evidence="11">
    <location>
        <begin position="655"/>
        <end position="688"/>
    </location>
</feature>
<evidence type="ECO:0000259" key="11">
    <source>
        <dbReference type="PROSITE" id="PS50026"/>
    </source>
</evidence>
<dbReference type="Gene3D" id="2.10.25.10">
    <property type="entry name" value="Laminin"/>
    <property type="match status" value="1"/>
</dbReference>
<keyword evidence="7" id="KW-0378">Hydrolase</keyword>
<evidence type="ECO:0000313" key="12">
    <source>
        <dbReference type="EMBL" id="CAD7696311.1"/>
    </source>
</evidence>
<evidence type="ECO:0000256" key="9">
    <source>
        <dbReference type="ARBA" id="ARBA00023049"/>
    </source>
</evidence>
<dbReference type="Pfam" id="PF17973">
    <property type="entry name" value="bMG10"/>
    <property type="match status" value="1"/>
</dbReference>
<dbReference type="GO" id="GO:0006508">
    <property type="term" value="P:proteolysis"/>
    <property type="evidence" value="ECO:0007669"/>
    <property type="project" value="UniProtKB-KW"/>
</dbReference>
<dbReference type="InterPro" id="IPR000742">
    <property type="entry name" value="EGF"/>
</dbReference>
<dbReference type="PROSITE" id="PS01186">
    <property type="entry name" value="EGF_2"/>
    <property type="match status" value="1"/>
</dbReference>
<dbReference type="GO" id="GO:0005576">
    <property type="term" value="C:extracellular region"/>
    <property type="evidence" value="ECO:0007669"/>
    <property type="project" value="UniProtKB-SubCell"/>
</dbReference>
<evidence type="ECO:0000256" key="3">
    <source>
        <dbReference type="ARBA" id="ARBA00022525"/>
    </source>
</evidence>
<accession>A0A8S1IRD3</accession>
<protein>
    <recommendedName>
        <fullName evidence="11">EGF-like domain-containing protein</fullName>
    </recommendedName>
</protein>
<evidence type="ECO:0000313" key="13">
    <source>
        <dbReference type="Proteomes" id="UP000708148"/>
    </source>
</evidence>
<keyword evidence="9" id="KW-0482">Metalloprotease</keyword>
<comment type="caution">
    <text evidence="12">The sequence shown here is derived from an EMBL/GenBank/DDBJ whole genome shotgun (WGS) entry which is preliminary data.</text>
</comment>
<dbReference type="InterPro" id="IPR041246">
    <property type="entry name" value="Bact_MG10"/>
</dbReference>
<evidence type="ECO:0000256" key="5">
    <source>
        <dbReference type="ARBA" id="ARBA00022723"/>
    </source>
</evidence>
<dbReference type="AlphaFoldDB" id="A0A8S1IRD3"/>
<evidence type="ECO:0000256" key="7">
    <source>
        <dbReference type="ARBA" id="ARBA00022801"/>
    </source>
</evidence>
<evidence type="ECO:0000256" key="4">
    <source>
        <dbReference type="ARBA" id="ARBA00022670"/>
    </source>
</evidence>
<keyword evidence="10" id="KW-0245">EGF-like domain</keyword>
<dbReference type="Pfam" id="PF23106">
    <property type="entry name" value="EGF_Teneurin"/>
    <property type="match status" value="1"/>
</dbReference>
<dbReference type="PROSITE" id="PS00022">
    <property type="entry name" value="EGF_1"/>
    <property type="match status" value="1"/>
</dbReference>
<keyword evidence="5" id="KW-0479">Metal-binding</keyword>
<organism evidence="12 13">
    <name type="scientific">Ostreobium quekettii</name>
    <dbReference type="NCBI Taxonomy" id="121088"/>
    <lineage>
        <taxon>Eukaryota</taxon>
        <taxon>Viridiplantae</taxon>
        <taxon>Chlorophyta</taxon>
        <taxon>core chlorophytes</taxon>
        <taxon>Ulvophyceae</taxon>
        <taxon>TCBD clade</taxon>
        <taxon>Bryopsidales</taxon>
        <taxon>Ostreobineae</taxon>
        <taxon>Ostreobiaceae</taxon>
        <taxon>Ostreobium</taxon>
    </lineage>
</organism>
<evidence type="ECO:0000256" key="6">
    <source>
        <dbReference type="ARBA" id="ARBA00022729"/>
    </source>
</evidence>
<evidence type="ECO:0000256" key="1">
    <source>
        <dbReference type="ARBA" id="ARBA00001947"/>
    </source>
</evidence>
<dbReference type="PANTHER" id="PTHR13062:SF12">
    <property type="entry name" value="ALPHA-2-MACROGLOBULIN DOMAIN-CONTAINING PROTEIN"/>
    <property type="match status" value="1"/>
</dbReference>
<dbReference type="GO" id="GO:0046872">
    <property type="term" value="F:metal ion binding"/>
    <property type="evidence" value="ECO:0007669"/>
    <property type="project" value="UniProtKB-KW"/>
</dbReference>
<dbReference type="Proteomes" id="UP000708148">
    <property type="component" value="Unassembled WGS sequence"/>
</dbReference>
<sequence>MRAEALGEAKFVMSAGDGSGSVDAVQLSIPVMGQQEAVAIAKSFAIRAAPNGTSNATVGLDLPAAVPGTGGVELQAGVGRLPAVLSAAREIMESGVNHTCPIDGDLELAHAGVPAVLQSYGLFTTAQGDQQSKGTARALLASSGANFSLALQNLAVGNLTDAKLGLRWRLGCRKERQLLARPASSSVHLNAYGVWLVETLGDRLESTDRKVLVEGAEALKNLSSGIWRPALEAQLLREARSTRQNSGRPIQSSTVALARLALGIDWSPPEDTPATISEDLSVARLEAEFGELSTDAMAQMALAQLRSGNATAREAALEAVKVFTSRLRTGGRTAYVAACDGCAEPASLMGNALALLSMTRAGKSAGPLREKLANYVASPPAGQFAFFPNYIEKLVGMVALAEYDLDRGSADPELELMVRSGNLTLLQANFTSPQSPTISAATPWSALGSTPAPLEFSAQGQGEVTVAALLNFVPLEPLRFPTFRGIQVEAVVQMAGPSAEEGGPVGPPLEVAPLGTVVVVTVQITTPDALDATTVRVLMPGGLEPVDPNVEGDRSAACATPLDTFLSLATFPFENCPEQETLPDAVTFRYDSLRPGIHRAQFRAVAASPGNFSLPSAGAFVNSQPEVMGLSASGRFEVCGGGEGCNARNRSPAPPAKTCPRDCSGNGLCNLESGECLCFEGFEGNDCSNFADV</sequence>
<feature type="disulfide bond" evidence="10">
    <location>
        <begin position="659"/>
        <end position="669"/>
    </location>
</feature>
<dbReference type="GO" id="GO:0008237">
    <property type="term" value="F:metallopeptidase activity"/>
    <property type="evidence" value="ECO:0007669"/>
    <property type="project" value="UniProtKB-KW"/>
</dbReference>
<reference evidence="12" key="1">
    <citation type="submission" date="2020-12" db="EMBL/GenBank/DDBJ databases">
        <authorList>
            <person name="Iha C."/>
        </authorList>
    </citation>
    <scope>NUCLEOTIDE SEQUENCE</scope>
</reference>
<keyword evidence="4" id="KW-0645">Protease</keyword>
<evidence type="ECO:0000256" key="8">
    <source>
        <dbReference type="ARBA" id="ARBA00022833"/>
    </source>
</evidence>
<keyword evidence="10" id="KW-1015">Disulfide bond</keyword>